<evidence type="ECO:0000259" key="5">
    <source>
        <dbReference type="PROSITE" id="PS50255"/>
    </source>
</evidence>
<dbReference type="EMBL" id="CP059246">
    <property type="protein sequence ID" value="QLL30648.1"/>
    <property type="molecule type" value="Genomic_DNA"/>
</dbReference>
<dbReference type="SMART" id="SM01117">
    <property type="entry name" value="Cyt-b5"/>
    <property type="match status" value="1"/>
</dbReference>
<dbReference type="PANTHER" id="PTHR46237:SF1">
    <property type="entry name" value="CYTOCHROME B5 REDUCTASE 4"/>
    <property type="match status" value="1"/>
</dbReference>
<protein>
    <recommendedName>
        <fullName evidence="5">Cytochrome b5 heme-binding domain-containing protein</fullName>
    </recommendedName>
</protein>
<evidence type="ECO:0000256" key="2">
    <source>
        <dbReference type="ARBA" id="ARBA00022723"/>
    </source>
</evidence>
<dbReference type="GO" id="GO:0005737">
    <property type="term" value="C:cytoplasm"/>
    <property type="evidence" value="ECO:0007669"/>
    <property type="project" value="TreeGrafter"/>
</dbReference>
<dbReference type="GO" id="GO:0020037">
    <property type="term" value="F:heme binding"/>
    <property type="evidence" value="ECO:0007669"/>
    <property type="project" value="TreeGrafter"/>
</dbReference>
<evidence type="ECO:0000313" key="6">
    <source>
        <dbReference type="EMBL" id="QLL30648.1"/>
    </source>
</evidence>
<dbReference type="InterPro" id="IPR051872">
    <property type="entry name" value="Cytochrome_b5/Flavoprotein_Rdt"/>
</dbReference>
<dbReference type="GO" id="GO:0004128">
    <property type="term" value="F:cytochrome-b5 reductase activity, acting on NAD(P)H"/>
    <property type="evidence" value="ECO:0007669"/>
    <property type="project" value="TreeGrafter"/>
</dbReference>
<evidence type="ECO:0000256" key="1">
    <source>
        <dbReference type="ARBA" id="ARBA00022617"/>
    </source>
</evidence>
<evidence type="ECO:0000256" key="4">
    <source>
        <dbReference type="SAM" id="MobiDB-lite"/>
    </source>
</evidence>
<dbReference type="RefSeq" id="XP_037137323.1">
    <property type="nucleotide sequence ID" value="XM_037281428.1"/>
</dbReference>
<keyword evidence="2" id="KW-0479">Metal-binding</keyword>
<dbReference type="GeneID" id="59323745"/>
<dbReference type="OrthoDB" id="432299at2759"/>
<evidence type="ECO:0000256" key="3">
    <source>
        <dbReference type="ARBA" id="ARBA00023004"/>
    </source>
</evidence>
<evidence type="ECO:0000313" key="7">
    <source>
        <dbReference type="Proteomes" id="UP000515788"/>
    </source>
</evidence>
<dbReference type="KEGG" id="tgb:HG536_0A04640"/>
<feature type="region of interest" description="Disordered" evidence="4">
    <location>
        <begin position="1"/>
        <end position="22"/>
    </location>
</feature>
<sequence length="215" mass="24037">MTNLEMGEPSNPIAKRVGQAKDALRRPAAPGVQRMLAVPLGSKLTPELNHTEKSELAIQAGCSTLGAGGYRSKVRLKPGHSALDWHELVSGKGKKQGLVVGIEKLLNEDFERLQHLNHPQSLMQLQRGVPTYMIRPPLRIDKEMLQKHSSLDDCWCVIRGNVYCLTYYFDFHPGGVDILLKNCAGKDGTKAFEKYHRWVSFDKLLETCLVGVYVI</sequence>
<dbReference type="AlphaFoldDB" id="A0A7G3ZAW2"/>
<dbReference type="PANTHER" id="PTHR46237">
    <property type="entry name" value="CYTOCHROME B5 REDUCTASE 4 FAMILY MEMBER"/>
    <property type="match status" value="1"/>
</dbReference>
<dbReference type="Proteomes" id="UP000515788">
    <property type="component" value="Chromosome 1"/>
</dbReference>
<dbReference type="Gene3D" id="3.10.120.10">
    <property type="entry name" value="Cytochrome b5-like heme/steroid binding domain"/>
    <property type="match status" value="1"/>
</dbReference>
<reference evidence="6 7" key="1">
    <citation type="submission" date="2020-06" db="EMBL/GenBank/DDBJ databases">
        <title>The yeast mating-type switching endonuclease HO is a domesticated member of an unorthodox homing genetic element family.</title>
        <authorList>
            <person name="Coughlan A.Y."/>
            <person name="Lombardi L."/>
            <person name="Braun-Galleani S."/>
            <person name="Martos A.R."/>
            <person name="Galeote V."/>
            <person name="Bigey F."/>
            <person name="Dequin S."/>
            <person name="Byrne K.P."/>
            <person name="Wolfe K.H."/>
        </authorList>
    </citation>
    <scope>NUCLEOTIDE SEQUENCE [LARGE SCALE GENOMIC DNA]</scope>
    <source>
        <strain evidence="6 7">CBS764</strain>
    </source>
</reference>
<keyword evidence="7" id="KW-1185">Reference proteome</keyword>
<dbReference type="SUPFAM" id="SSF55856">
    <property type="entry name" value="Cytochrome b5-like heme/steroid binding domain"/>
    <property type="match status" value="1"/>
</dbReference>
<proteinExistence type="predicted"/>
<gene>
    <name evidence="6" type="ORF">HG536_0A04640</name>
</gene>
<dbReference type="Pfam" id="PF00173">
    <property type="entry name" value="Cyt-b5"/>
    <property type="match status" value="1"/>
</dbReference>
<keyword evidence="1" id="KW-0349">Heme</keyword>
<name>A0A7G3ZAW2_9SACH</name>
<accession>A0A7G3ZAW2</accession>
<dbReference type="GO" id="GO:0046872">
    <property type="term" value="F:metal ion binding"/>
    <property type="evidence" value="ECO:0007669"/>
    <property type="project" value="UniProtKB-KW"/>
</dbReference>
<organism evidence="6 7">
    <name type="scientific">Torulaspora globosa</name>
    <dbReference type="NCBI Taxonomy" id="48254"/>
    <lineage>
        <taxon>Eukaryota</taxon>
        <taxon>Fungi</taxon>
        <taxon>Dikarya</taxon>
        <taxon>Ascomycota</taxon>
        <taxon>Saccharomycotina</taxon>
        <taxon>Saccharomycetes</taxon>
        <taxon>Saccharomycetales</taxon>
        <taxon>Saccharomycetaceae</taxon>
        <taxon>Torulaspora</taxon>
    </lineage>
</organism>
<dbReference type="PROSITE" id="PS50255">
    <property type="entry name" value="CYTOCHROME_B5_2"/>
    <property type="match status" value="1"/>
</dbReference>
<dbReference type="InterPro" id="IPR001199">
    <property type="entry name" value="Cyt_B5-like_heme/steroid-bd"/>
</dbReference>
<feature type="domain" description="Cytochrome b5 heme-binding" evidence="5">
    <location>
        <begin position="137"/>
        <end position="214"/>
    </location>
</feature>
<dbReference type="InterPro" id="IPR036400">
    <property type="entry name" value="Cyt_B5-like_heme/steroid_sf"/>
</dbReference>
<keyword evidence="3" id="KW-0408">Iron</keyword>